<organism evidence="2">
    <name type="scientific">marine metagenome</name>
    <dbReference type="NCBI Taxonomy" id="408172"/>
    <lineage>
        <taxon>unclassified sequences</taxon>
        <taxon>metagenomes</taxon>
        <taxon>ecological metagenomes</taxon>
    </lineage>
</organism>
<dbReference type="EMBL" id="UINC01031073">
    <property type="protein sequence ID" value="SVB16533.1"/>
    <property type="molecule type" value="Genomic_DNA"/>
</dbReference>
<accession>A0A382BTY9</accession>
<evidence type="ECO:0000313" key="2">
    <source>
        <dbReference type="EMBL" id="SVB16533.1"/>
    </source>
</evidence>
<dbReference type="Pfam" id="PF00903">
    <property type="entry name" value="Glyoxalase"/>
    <property type="match status" value="1"/>
</dbReference>
<dbReference type="Gene3D" id="3.10.180.10">
    <property type="entry name" value="2,3-Dihydroxybiphenyl 1,2-Dioxygenase, domain 1"/>
    <property type="match status" value="1"/>
</dbReference>
<dbReference type="PROSITE" id="PS51819">
    <property type="entry name" value="VOC"/>
    <property type="match status" value="1"/>
</dbReference>
<dbReference type="CDD" id="cd06587">
    <property type="entry name" value="VOC"/>
    <property type="match status" value="1"/>
</dbReference>
<evidence type="ECO:0000259" key="1">
    <source>
        <dbReference type="PROSITE" id="PS51819"/>
    </source>
</evidence>
<dbReference type="InterPro" id="IPR037523">
    <property type="entry name" value="VOC_core"/>
</dbReference>
<dbReference type="SUPFAM" id="SSF54593">
    <property type="entry name" value="Glyoxalase/Bleomycin resistance protein/Dihydroxybiphenyl dioxygenase"/>
    <property type="match status" value="1"/>
</dbReference>
<feature type="domain" description="VOC" evidence="1">
    <location>
        <begin position="4"/>
        <end position="122"/>
    </location>
</feature>
<dbReference type="AlphaFoldDB" id="A0A382BTY9"/>
<dbReference type="InterPro" id="IPR004360">
    <property type="entry name" value="Glyas_Fos-R_dOase_dom"/>
</dbReference>
<sequence>MIKCLAHICIEAVDLKKTQWFYCDVLGFTKKFDFIKDGVQFGFYLQINESNFIEVFKAGENREAPQRPRIKHFCLEVEDIDAVEKQLTGNGIKTRGKKIGADNSWQIWCKDPTGIDMEFHQYTEVSSQITGENCIMNW</sequence>
<gene>
    <name evidence="2" type="ORF">METZ01_LOCUS169387</name>
</gene>
<reference evidence="2" key="1">
    <citation type="submission" date="2018-05" db="EMBL/GenBank/DDBJ databases">
        <authorList>
            <person name="Lanie J.A."/>
            <person name="Ng W.-L."/>
            <person name="Kazmierczak K.M."/>
            <person name="Andrzejewski T.M."/>
            <person name="Davidsen T.M."/>
            <person name="Wayne K.J."/>
            <person name="Tettelin H."/>
            <person name="Glass J.I."/>
            <person name="Rusch D."/>
            <person name="Podicherti R."/>
            <person name="Tsui H.-C.T."/>
            <person name="Winkler M.E."/>
        </authorList>
    </citation>
    <scope>NUCLEOTIDE SEQUENCE</scope>
</reference>
<proteinExistence type="predicted"/>
<dbReference type="InterPro" id="IPR029068">
    <property type="entry name" value="Glyas_Bleomycin-R_OHBP_Dase"/>
</dbReference>
<protein>
    <recommendedName>
        <fullName evidence="1">VOC domain-containing protein</fullName>
    </recommendedName>
</protein>
<name>A0A382BTY9_9ZZZZ</name>